<proteinExistence type="predicted"/>
<dbReference type="AlphaFoldDB" id="A0A7X6HXQ0"/>
<keyword evidence="1" id="KW-0732">Signal</keyword>
<feature type="signal peptide" evidence="1">
    <location>
        <begin position="1"/>
        <end position="26"/>
    </location>
</feature>
<dbReference type="EMBL" id="JAAVJD010000015">
    <property type="protein sequence ID" value="NJQ04783.1"/>
    <property type="molecule type" value="Genomic_DNA"/>
</dbReference>
<gene>
    <name evidence="2" type="ORF">HCN56_04095</name>
</gene>
<evidence type="ECO:0000313" key="3">
    <source>
        <dbReference type="Proteomes" id="UP000578686"/>
    </source>
</evidence>
<dbReference type="Proteomes" id="UP000578686">
    <property type="component" value="Unassembled WGS sequence"/>
</dbReference>
<sequence length="76" mass="8088">MRIRSAVVAGTFAVAALAGSAGTAFAGDHGHLKAGYAYETELEGFTYKNIGGPWGITEITAFEYENEGAGFINWKR</sequence>
<comment type="caution">
    <text evidence="2">The sequence shown here is derived from an EMBL/GenBank/DDBJ whole genome shotgun (WGS) entry which is preliminary data.</text>
</comment>
<reference evidence="2 3" key="1">
    <citation type="submission" date="2020-03" db="EMBL/GenBank/DDBJ databases">
        <title>Draft genome of Streptomyces sp. ventii, isolated from the Axial Seamount in the Pacific Ocean, and resequencing of the two type strains Streptomyces lonarensis strain NCL 716 and Streptomyces bohaiensis strain 11A07.</title>
        <authorList>
            <person name="Loughran R.M."/>
            <person name="Pfannmuller K.M."/>
            <person name="Wasson B.J."/>
            <person name="Deadmond M.C."/>
            <person name="Paddock B.E."/>
            <person name="Koyack M.J."/>
            <person name="Gallegos D.A."/>
            <person name="Mitchell E.A."/>
            <person name="Ushijima B."/>
            <person name="Saw J.H."/>
            <person name="Mcphail K.L."/>
            <person name="Videau P."/>
        </authorList>
    </citation>
    <scope>NUCLEOTIDE SEQUENCE [LARGE SCALE GENOMIC DNA]</scope>
    <source>
        <strain evidence="2 3">NCL716</strain>
    </source>
</reference>
<keyword evidence="3" id="KW-1185">Reference proteome</keyword>
<accession>A0A7X6HXQ0</accession>
<dbReference type="RefSeq" id="WP_167968083.1">
    <property type="nucleotide sequence ID" value="NZ_BHZG01000540.1"/>
</dbReference>
<name>A0A7X6HXQ0_9ACTN</name>
<feature type="chain" id="PRO_5030753417" evidence="1">
    <location>
        <begin position="27"/>
        <end position="76"/>
    </location>
</feature>
<protein>
    <submittedName>
        <fullName evidence="2">Uncharacterized protein</fullName>
    </submittedName>
</protein>
<evidence type="ECO:0000256" key="1">
    <source>
        <dbReference type="SAM" id="SignalP"/>
    </source>
</evidence>
<organism evidence="2 3">
    <name type="scientific">Streptomyces lonarensis</name>
    <dbReference type="NCBI Taxonomy" id="700599"/>
    <lineage>
        <taxon>Bacteria</taxon>
        <taxon>Bacillati</taxon>
        <taxon>Actinomycetota</taxon>
        <taxon>Actinomycetes</taxon>
        <taxon>Kitasatosporales</taxon>
        <taxon>Streptomycetaceae</taxon>
        <taxon>Streptomyces</taxon>
    </lineage>
</organism>
<evidence type="ECO:0000313" key="2">
    <source>
        <dbReference type="EMBL" id="NJQ04783.1"/>
    </source>
</evidence>